<feature type="region of interest" description="Disordered" evidence="1">
    <location>
        <begin position="408"/>
        <end position="428"/>
    </location>
</feature>
<dbReference type="Proteomes" id="UP000005697">
    <property type="component" value="Unassembled WGS sequence"/>
</dbReference>
<evidence type="ECO:0000313" key="4">
    <source>
        <dbReference type="Proteomes" id="UP000005697"/>
    </source>
</evidence>
<comment type="caution">
    <text evidence="3">The sequence shown here is derived from an EMBL/GenBank/DDBJ whole genome shotgun (WGS) entry which is preliminary data.</text>
</comment>
<sequence length="514" mass="57110">MKMKIKLSYQWAVTALLLAAAGCSSDDITTEKTAKPAAEGNETAQTGFVAGTEGTRTSLDYDTRDFFWEEGDRIYVQDDGNVFQHSSNAVTGTRQAAFKFLMPGTYAHNSYFVYYPGKNGTGNNVTIASAQTQNGPDNTLHFGISGDCGTGTATRQPNGQYKFQLNHAAAYLCFKPTYSHPLASTYVTKIEVTANKNIAGAYTLGTDGRLTGTGSSQTITLTPKTAGSSDGFAMQNNAAGTSCEAGRMFMVIMPGKYKLTIKYYVRDKETGVSGVITKTFGEFQYDANGYYDMPAALSIRYYDDKYYTWDAKKEYWFGHKNDQPKKTGVPGSNYPTSADGDRWYNTSKDPNATANTAKTCPNANELMWYCLKGDPHWDNKTLWTVWGHLYTGGMWFKKASVIASENGKSSADKLKEKAPSGTDHVHNQPFITPPDNKNITQKAPDNRSNYFFLPAMGRYEEGKLIEFGSYGRYWTSTPYKWGKDVSYSLYFNSRDVVVSNIIEKKNGLRLWKTE</sequence>
<feature type="signal peptide" evidence="2">
    <location>
        <begin position="1"/>
        <end position="25"/>
    </location>
</feature>
<name>F0F9A6_9BACT</name>
<evidence type="ECO:0000256" key="1">
    <source>
        <dbReference type="SAM" id="MobiDB-lite"/>
    </source>
</evidence>
<dbReference type="PROSITE" id="PS51257">
    <property type="entry name" value="PROKAR_LIPOPROTEIN"/>
    <property type="match status" value="1"/>
</dbReference>
<evidence type="ECO:0000313" key="3">
    <source>
        <dbReference type="EMBL" id="EGC19280.1"/>
    </source>
</evidence>
<keyword evidence="4" id="KW-1185">Reference proteome</keyword>
<gene>
    <name evidence="3" type="ORF">HMPREF9141_2173</name>
</gene>
<dbReference type="STRING" id="888743.HMPREF9141_2173"/>
<organism evidence="3 4">
    <name type="scientific">Prevotella multiformis DSM 16608</name>
    <dbReference type="NCBI Taxonomy" id="888743"/>
    <lineage>
        <taxon>Bacteria</taxon>
        <taxon>Pseudomonadati</taxon>
        <taxon>Bacteroidota</taxon>
        <taxon>Bacteroidia</taxon>
        <taxon>Bacteroidales</taxon>
        <taxon>Prevotellaceae</taxon>
        <taxon>Prevotella</taxon>
    </lineage>
</organism>
<feature type="compositionally biased region" description="Basic and acidic residues" evidence="1">
    <location>
        <begin position="410"/>
        <end position="426"/>
    </location>
</feature>
<feature type="chain" id="PRO_5003247261" evidence="2">
    <location>
        <begin position="26"/>
        <end position="514"/>
    </location>
</feature>
<dbReference type="HOGENOM" id="CLU_035806_0_0_10"/>
<protein>
    <submittedName>
        <fullName evidence="3">Fibrobacter succinogene major paralogous domain protein</fullName>
    </submittedName>
</protein>
<dbReference type="EMBL" id="AEWX01000029">
    <property type="protein sequence ID" value="EGC19280.1"/>
    <property type="molecule type" value="Genomic_DNA"/>
</dbReference>
<proteinExistence type="predicted"/>
<dbReference type="AlphaFoldDB" id="F0F9A6"/>
<accession>F0F9A6</accession>
<reference evidence="3 4" key="1">
    <citation type="submission" date="2011-01" db="EMBL/GenBank/DDBJ databases">
        <authorList>
            <person name="Muzny D."/>
            <person name="Qin X."/>
            <person name="Deng J."/>
            <person name="Jiang H."/>
            <person name="Liu Y."/>
            <person name="Qu J."/>
            <person name="Song X.-Z."/>
            <person name="Zhang L."/>
            <person name="Thornton R."/>
            <person name="Coyle M."/>
            <person name="Francisco L."/>
            <person name="Jackson L."/>
            <person name="Javaid M."/>
            <person name="Korchina V."/>
            <person name="Kovar C."/>
            <person name="Mata R."/>
            <person name="Mathew T."/>
            <person name="Ngo R."/>
            <person name="Nguyen L."/>
            <person name="Nguyen N."/>
            <person name="Okwuonu G."/>
            <person name="Ongeri F."/>
            <person name="Pham C."/>
            <person name="Simmons D."/>
            <person name="Wilczek-Boney K."/>
            <person name="Hale W."/>
            <person name="Jakkamsetti A."/>
            <person name="Pham P."/>
            <person name="Ruth R."/>
            <person name="San Lucas F."/>
            <person name="Warren J."/>
            <person name="Zhang J."/>
            <person name="Zhao Z."/>
            <person name="Zhou C."/>
            <person name="Zhu D."/>
            <person name="Lee S."/>
            <person name="Bess C."/>
            <person name="Blankenburg K."/>
            <person name="Forbes L."/>
            <person name="Fu Q."/>
            <person name="Gubbala S."/>
            <person name="Hirani K."/>
            <person name="Jayaseelan J.C."/>
            <person name="Lara F."/>
            <person name="Munidasa M."/>
            <person name="Palculict T."/>
            <person name="Patil S."/>
            <person name="Pu L.-L."/>
            <person name="Saada N."/>
            <person name="Tang L."/>
            <person name="Weissenberger G."/>
            <person name="Zhu Y."/>
            <person name="Hemphill L."/>
            <person name="Shang Y."/>
            <person name="Youmans B."/>
            <person name="Ayvaz T."/>
            <person name="Ross M."/>
            <person name="Santibanez J."/>
            <person name="Aqrawi P."/>
            <person name="Gross S."/>
            <person name="Joshi V."/>
            <person name="Fowler G."/>
            <person name="Nazareth L."/>
            <person name="Reid J."/>
            <person name="Worley K."/>
            <person name="Petrosino J."/>
            <person name="Highlander S."/>
            <person name="Gibbs R."/>
        </authorList>
    </citation>
    <scope>NUCLEOTIDE SEQUENCE [LARGE SCALE GENOMIC DNA]</scope>
    <source>
        <strain evidence="3 4">DSM 16608</strain>
    </source>
</reference>
<evidence type="ECO:0000256" key="2">
    <source>
        <dbReference type="SAM" id="SignalP"/>
    </source>
</evidence>
<keyword evidence="2" id="KW-0732">Signal</keyword>